<reference evidence="2 3" key="1">
    <citation type="submission" date="2020-08" db="EMBL/GenBank/DDBJ databases">
        <title>Genomic Encyclopedia of Type Strains, Phase IV (KMG-IV): sequencing the most valuable type-strain genomes for metagenomic binning, comparative biology and taxonomic classification.</title>
        <authorList>
            <person name="Goeker M."/>
        </authorList>
    </citation>
    <scope>NUCLEOTIDE SEQUENCE [LARGE SCALE GENOMIC DNA]</scope>
    <source>
        <strain evidence="2 3">DSM 17328</strain>
    </source>
</reference>
<feature type="signal peptide" evidence="1">
    <location>
        <begin position="1"/>
        <end position="24"/>
    </location>
</feature>
<evidence type="ECO:0000313" key="2">
    <source>
        <dbReference type="EMBL" id="MBB4631534.1"/>
    </source>
</evidence>
<accession>A0A7W7F6B1</accession>
<proteinExistence type="predicted"/>
<dbReference type="Pfam" id="PF20101">
    <property type="entry name" value="DUF6491"/>
    <property type="match status" value="1"/>
</dbReference>
<feature type="chain" id="PRO_5031562029" description="Beta/gamma crystallin 'Greek key' domain-containing protein" evidence="1">
    <location>
        <begin position="25"/>
        <end position="131"/>
    </location>
</feature>
<dbReference type="AlphaFoldDB" id="A0A7W7F6B1"/>
<keyword evidence="1" id="KW-0732">Signal</keyword>
<comment type="caution">
    <text evidence="2">The sequence shown here is derived from an EMBL/GenBank/DDBJ whole genome shotgun (WGS) entry which is preliminary data.</text>
</comment>
<gene>
    <name evidence="2" type="ORF">GGQ98_001146</name>
</gene>
<sequence length="131" mass="13721">MKTLFQAAGAGAVAALLSVVPAGAAEPQATFGEDARIPFADTTGIRNFRAESDRALYIEGQTGRWYYAETMGPCTGLNFANAIGFVTKGAGTLDKFGQILVDGRTCQLKSLVTAEDPGKKAKAEKAASKED</sequence>
<dbReference type="Proteomes" id="UP000566324">
    <property type="component" value="Unassembled WGS sequence"/>
</dbReference>
<protein>
    <recommendedName>
        <fullName evidence="4">Beta/gamma crystallin 'Greek key' domain-containing protein</fullName>
    </recommendedName>
</protein>
<dbReference type="InterPro" id="IPR045500">
    <property type="entry name" value="DUF6491"/>
</dbReference>
<evidence type="ECO:0000313" key="3">
    <source>
        <dbReference type="Proteomes" id="UP000566324"/>
    </source>
</evidence>
<dbReference type="RefSeq" id="WP_184066393.1">
    <property type="nucleotide sequence ID" value="NZ_JACHNZ010000010.1"/>
</dbReference>
<name>A0A7W7F6B1_9SPHN</name>
<organism evidence="2 3">
    <name type="scientific">Sphingosinicella soli</name>
    <dbReference type="NCBI Taxonomy" id="333708"/>
    <lineage>
        <taxon>Bacteria</taxon>
        <taxon>Pseudomonadati</taxon>
        <taxon>Pseudomonadota</taxon>
        <taxon>Alphaproteobacteria</taxon>
        <taxon>Sphingomonadales</taxon>
        <taxon>Sphingosinicellaceae</taxon>
        <taxon>Sphingosinicella</taxon>
    </lineage>
</organism>
<dbReference type="EMBL" id="JACHNZ010000010">
    <property type="protein sequence ID" value="MBB4631534.1"/>
    <property type="molecule type" value="Genomic_DNA"/>
</dbReference>
<evidence type="ECO:0000256" key="1">
    <source>
        <dbReference type="SAM" id="SignalP"/>
    </source>
</evidence>
<keyword evidence="3" id="KW-1185">Reference proteome</keyword>
<evidence type="ECO:0008006" key="4">
    <source>
        <dbReference type="Google" id="ProtNLM"/>
    </source>
</evidence>